<comment type="subcellular location">
    <subcellularLocation>
        <location evidence="1">Nucleus</location>
    </subcellularLocation>
</comment>
<dbReference type="Pfam" id="PF08701">
    <property type="entry name" value="GN3L_Grn1"/>
    <property type="match status" value="1"/>
</dbReference>
<feature type="domain" description="Guanine nucleotide-binding protein-like 3 N-terminal" evidence="4">
    <location>
        <begin position="13"/>
        <end position="87"/>
    </location>
</feature>
<dbReference type="InterPro" id="IPR014813">
    <property type="entry name" value="Gnl3_N_dom"/>
</dbReference>
<dbReference type="AlphaFoldDB" id="A0A9W9YDT1"/>
<evidence type="ECO:0000256" key="1">
    <source>
        <dbReference type="ARBA" id="ARBA00004123"/>
    </source>
</evidence>
<dbReference type="GO" id="GO:0005634">
    <property type="term" value="C:nucleus"/>
    <property type="evidence" value="ECO:0007669"/>
    <property type="project" value="UniProtKB-SubCell"/>
</dbReference>
<feature type="compositionally biased region" description="Basic residues" evidence="3">
    <location>
        <begin position="1"/>
        <end position="32"/>
    </location>
</feature>
<keyword evidence="2" id="KW-0539">Nucleus</keyword>
<protein>
    <submittedName>
        <fullName evidence="5">Guanine nucleotide-binding protein-like 3</fullName>
    </submittedName>
</protein>
<gene>
    <name evidence="5" type="primary">GNL3_2</name>
    <name evidence="5" type="ORF">OS493_023889</name>
</gene>
<sequence>MVRPKKQSKRMTCHKRFKIERKVKEHLRKQRKEAKLNGNTKKHKKDPGVPNLFPFKEEILKQAEEKKRRQEEANERRKQSRQKEVNKKRNLESLQKDALKEERNLRERKL</sequence>
<evidence type="ECO:0000259" key="4">
    <source>
        <dbReference type="Pfam" id="PF08701"/>
    </source>
</evidence>
<dbReference type="Proteomes" id="UP001163046">
    <property type="component" value="Unassembled WGS sequence"/>
</dbReference>
<evidence type="ECO:0000313" key="5">
    <source>
        <dbReference type="EMBL" id="KAJ7328620.1"/>
    </source>
</evidence>
<comment type="caution">
    <text evidence="5">The sequence shown here is derived from an EMBL/GenBank/DDBJ whole genome shotgun (WGS) entry which is preliminary data.</text>
</comment>
<proteinExistence type="predicted"/>
<accession>A0A9W9YDT1</accession>
<keyword evidence="6" id="KW-1185">Reference proteome</keyword>
<feature type="compositionally biased region" description="Basic and acidic residues" evidence="3">
    <location>
        <begin position="55"/>
        <end position="110"/>
    </location>
</feature>
<evidence type="ECO:0000256" key="3">
    <source>
        <dbReference type="SAM" id="MobiDB-lite"/>
    </source>
</evidence>
<evidence type="ECO:0000256" key="2">
    <source>
        <dbReference type="ARBA" id="ARBA00023242"/>
    </source>
</evidence>
<reference evidence="5" key="1">
    <citation type="submission" date="2023-01" db="EMBL/GenBank/DDBJ databases">
        <title>Genome assembly of the deep-sea coral Lophelia pertusa.</title>
        <authorList>
            <person name="Herrera S."/>
            <person name="Cordes E."/>
        </authorList>
    </citation>
    <scope>NUCLEOTIDE SEQUENCE</scope>
    <source>
        <strain evidence="5">USNM1676648</strain>
        <tissue evidence="5">Polyp</tissue>
    </source>
</reference>
<feature type="region of interest" description="Disordered" evidence="3">
    <location>
        <begin position="1"/>
        <end position="110"/>
    </location>
</feature>
<name>A0A9W9YDT1_9CNID</name>
<organism evidence="5 6">
    <name type="scientific">Desmophyllum pertusum</name>
    <dbReference type="NCBI Taxonomy" id="174260"/>
    <lineage>
        <taxon>Eukaryota</taxon>
        <taxon>Metazoa</taxon>
        <taxon>Cnidaria</taxon>
        <taxon>Anthozoa</taxon>
        <taxon>Hexacorallia</taxon>
        <taxon>Scleractinia</taxon>
        <taxon>Caryophylliina</taxon>
        <taxon>Caryophylliidae</taxon>
        <taxon>Desmophyllum</taxon>
    </lineage>
</organism>
<dbReference type="EMBL" id="MU827795">
    <property type="protein sequence ID" value="KAJ7328620.1"/>
    <property type="molecule type" value="Genomic_DNA"/>
</dbReference>
<dbReference type="OrthoDB" id="9950378at2759"/>
<evidence type="ECO:0000313" key="6">
    <source>
        <dbReference type="Proteomes" id="UP001163046"/>
    </source>
</evidence>